<accession>A0ACA9M8R7</accession>
<sequence>MLKQKSVIDSDSIYPIITYEVANKLGFEKDKSLPNIINKV</sequence>
<protein>
    <submittedName>
        <fullName evidence="1">17139_t:CDS:1</fullName>
    </submittedName>
</protein>
<comment type="caution">
    <text evidence="1">The sequence shown here is derived from an EMBL/GenBank/DDBJ whole genome shotgun (WGS) entry which is preliminary data.</text>
</comment>
<dbReference type="Proteomes" id="UP000789702">
    <property type="component" value="Unassembled WGS sequence"/>
</dbReference>
<reference evidence="1" key="1">
    <citation type="submission" date="2021-06" db="EMBL/GenBank/DDBJ databases">
        <authorList>
            <person name="Kallberg Y."/>
            <person name="Tangrot J."/>
            <person name="Rosling A."/>
        </authorList>
    </citation>
    <scope>NUCLEOTIDE SEQUENCE</scope>
    <source>
        <strain evidence="1">IL203A</strain>
    </source>
</reference>
<keyword evidence="2" id="KW-1185">Reference proteome</keyword>
<dbReference type="EMBL" id="CAJVPU010006677">
    <property type="protein sequence ID" value="CAG8563573.1"/>
    <property type="molecule type" value="Genomic_DNA"/>
</dbReference>
<organism evidence="1 2">
    <name type="scientific">Dentiscutata heterogama</name>
    <dbReference type="NCBI Taxonomy" id="1316150"/>
    <lineage>
        <taxon>Eukaryota</taxon>
        <taxon>Fungi</taxon>
        <taxon>Fungi incertae sedis</taxon>
        <taxon>Mucoromycota</taxon>
        <taxon>Glomeromycotina</taxon>
        <taxon>Glomeromycetes</taxon>
        <taxon>Diversisporales</taxon>
        <taxon>Gigasporaceae</taxon>
        <taxon>Dentiscutata</taxon>
    </lineage>
</organism>
<evidence type="ECO:0000313" key="1">
    <source>
        <dbReference type="EMBL" id="CAG8563573.1"/>
    </source>
</evidence>
<proteinExistence type="predicted"/>
<feature type="non-terminal residue" evidence="1">
    <location>
        <position position="40"/>
    </location>
</feature>
<evidence type="ECO:0000313" key="2">
    <source>
        <dbReference type="Proteomes" id="UP000789702"/>
    </source>
</evidence>
<name>A0ACA9M8R7_9GLOM</name>
<gene>
    <name evidence="1" type="ORF">DHETER_LOCUS5752</name>
</gene>